<keyword evidence="1" id="KW-0732">Signal</keyword>
<evidence type="ECO:0000313" key="2">
    <source>
        <dbReference type="EMBL" id="TPX18578.1"/>
    </source>
</evidence>
<dbReference type="EMBL" id="SKBQ01000010">
    <property type="protein sequence ID" value="TPX18578.1"/>
    <property type="molecule type" value="Genomic_DNA"/>
</dbReference>
<dbReference type="OrthoDB" id="5403100at2759"/>
<comment type="caution">
    <text evidence="2">The sequence shown here is derived from an EMBL/GenBank/DDBJ whole genome shotgun (WGS) entry which is preliminary data.</text>
</comment>
<gene>
    <name evidence="2" type="ORF">E0L32_002435</name>
</gene>
<protein>
    <submittedName>
        <fullName evidence="2">Uncharacterized protein</fullName>
    </submittedName>
</protein>
<evidence type="ECO:0000256" key="1">
    <source>
        <dbReference type="SAM" id="SignalP"/>
    </source>
</evidence>
<evidence type="ECO:0000313" key="3">
    <source>
        <dbReference type="Proteomes" id="UP000319257"/>
    </source>
</evidence>
<organism evidence="2 3">
    <name type="scientific">Thyridium curvatum</name>
    <dbReference type="NCBI Taxonomy" id="1093900"/>
    <lineage>
        <taxon>Eukaryota</taxon>
        <taxon>Fungi</taxon>
        <taxon>Dikarya</taxon>
        <taxon>Ascomycota</taxon>
        <taxon>Pezizomycotina</taxon>
        <taxon>Sordariomycetes</taxon>
        <taxon>Sordariomycetidae</taxon>
        <taxon>Thyridiales</taxon>
        <taxon>Thyridiaceae</taxon>
        <taxon>Thyridium</taxon>
    </lineage>
</organism>
<feature type="signal peptide" evidence="1">
    <location>
        <begin position="1"/>
        <end position="17"/>
    </location>
</feature>
<dbReference type="RefSeq" id="XP_031000289.1">
    <property type="nucleotide sequence ID" value="XM_031136624.1"/>
</dbReference>
<feature type="chain" id="PRO_5021426177" evidence="1">
    <location>
        <begin position="18"/>
        <end position="340"/>
    </location>
</feature>
<sequence>MMKWFPVLVTGVTLANASPLAALIERDTGCNANNCLRAVRGAPADYANMFCTAALGKSPATSDITVTATSTVTALETATSVSTEHITTTTTATITGAPNAGNVQKRKTSAYSDYTSHFSSQCSYSTAKLSSACSCYLANGTTSTLTVYTTVSATFTEATITTTTATTTTVQETASATTSICIPAQTNALRNGDFEQDTATGAPWQVVGASDGASHEVITDAAGGDATHVFHSVLRHPANAGPYTGQVFQQAVGTCVGTKYRVQYSARNVGDSSDGYSYIYINGNVISTVRGPLSAYTTYYADFTATTETTTVGIGSLQVFYTSGEYFFDNVSLMPAPVVN</sequence>
<dbReference type="InterPro" id="IPR008979">
    <property type="entry name" value="Galactose-bd-like_sf"/>
</dbReference>
<dbReference type="SUPFAM" id="SSF49785">
    <property type="entry name" value="Galactose-binding domain-like"/>
    <property type="match status" value="1"/>
</dbReference>
<reference evidence="2 3" key="1">
    <citation type="submission" date="2019-06" db="EMBL/GenBank/DDBJ databases">
        <title>Draft genome sequence of the filamentous fungus Phialemoniopsis curvata isolated from diesel fuel.</title>
        <authorList>
            <person name="Varaljay V.A."/>
            <person name="Lyon W.J."/>
            <person name="Crouch A.L."/>
            <person name="Drake C.E."/>
            <person name="Hollomon J.M."/>
            <person name="Nadeau L.J."/>
            <person name="Nunn H.S."/>
            <person name="Stevenson B.S."/>
            <person name="Bojanowski C.L."/>
            <person name="Crookes-Goodson W.J."/>
        </authorList>
    </citation>
    <scope>NUCLEOTIDE SEQUENCE [LARGE SCALE GENOMIC DNA]</scope>
    <source>
        <strain evidence="2 3">D216</strain>
    </source>
</reference>
<keyword evidence="3" id="KW-1185">Reference proteome</keyword>
<accession>A0A507BP53</accession>
<dbReference type="Proteomes" id="UP000319257">
    <property type="component" value="Unassembled WGS sequence"/>
</dbReference>
<dbReference type="GeneID" id="41969882"/>
<dbReference type="InParanoid" id="A0A507BP53"/>
<name>A0A507BP53_9PEZI</name>
<proteinExistence type="predicted"/>
<dbReference type="AlphaFoldDB" id="A0A507BP53"/>
<dbReference type="Gene3D" id="2.60.120.260">
    <property type="entry name" value="Galactose-binding domain-like"/>
    <property type="match status" value="1"/>
</dbReference>